<dbReference type="RefSeq" id="WP_011254852.1">
    <property type="nucleotide sequence ID" value="NC_006823.1"/>
</dbReference>
<dbReference type="HOGENOM" id="CLU_2476621_0_0_4"/>
<keyword evidence="1" id="KW-0614">Plasmid</keyword>
<dbReference type="KEGG" id="eba:p1B109"/>
<gene>
    <name evidence="1" type="ORF">p1B109</name>
</gene>
<sequence length="87" mass="10178">MESKSDTYSEEFRHVCECKSWAKKALRLKNEGQVDVQAWWVSTFELIKRYRGGAAAVRLEKGVQEWLLTRKQQLMDELSKEQNLEGA</sequence>
<name>Q5NX89_AROAE</name>
<dbReference type="Proteomes" id="UP000006552">
    <property type="component" value="Plasmid 1"/>
</dbReference>
<dbReference type="Pfam" id="PF24751">
    <property type="entry name" value="DUF7696"/>
    <property type="match status" value="1"/>
</dbReference>
<protein>
    <submittedName>
        <fullName evidence="1">Uncharacterized protein</fullName>
    </submittedName>
</protein>
<proteinExistence type="predicted"/>
<dbReference type="AlphaFoldDB" id="Q5NX89"/>
<geneLocation type="plasmid" evidence="2">
    <name>pAzo1</name>
</geneLocation>
<keyword evidence="2" id="KW-1185">Reference proteome</keyword>
<evidence type="ECO:0000313" key="1">
    <source>
        <dbReference type="EMBL" id="CAI10325.1"/>
    </source>
</evidence>
<dbReference type="InterPro" id="IPR056113">
    <property type="entry name" value="DUF7696"/>
</dbReference>
<organism evidence="1 2">
    <name type="scientific">Aromatoleum aromaticum (strain DSM 19018 / LMG 30748 / EbN1)</name>
    <name type="common">Azoarcus sp. (strain EbN1)</name>
    <dbReference type="NCBI Taxonomy" id="76114"/>
    <lineage>
        <taxon>Bacteria</taxon>
        <taxon>Pseudomonadati</taxon>
        <taxon>Pseudomonadota</taxon>
        <taxon>Betaproteobacteria</taxon>
        <taxon>Rhodocyclales</taxon>
        <taxon>Rhodocyclaceae</taxon>
        <taxon>Aromatoleum</taxon>
    </lineage>
</organism>
<dbReference type="EMBL" id="CR555307">
    <property type="protein sequence ID" value="CAI10325.1"/>
    <property type="molecule type" value="Genomic_DNA"/>
</dbReference>
<accession>Q5NX89</accession>
<reference evidence="1 2" key="1">
    <citation type="journal article" date="2005" name="Arch. Microbiol.">
        <title>The genome sequence of an anaerobic aromatic-degrading denitrifying bacterium, strain EbN1.</title>
        <authorList>
            <person name="Rabus R."/>
            <person name="Kube M."/>
            <person name="Heider J."/>
            <person name="Beck A."/>
            <person name="Heitmann K."/>
            <person name="Widdel F."/>
            <person name="Reinhardt R."/>
        </authorList>
    </citation>
    <scope>NUCLEOTIDE SEQUENCE [LARGE SCALE GENOMIC DNA]</scope>
    <source>
        <strain evidence="1 2">EbN1</strain>
        <plasmid evidence="2">Plasmid pAzo1</plasmid>
    </source>
</reference>
<evidence type="ECO:0000313" key="2">
    <source>
        <dbReference type="Proteomes" id="UP000006552"/>
    </source>
</evidence>